<sequence>MAVAALASVCAVGSAGAASADTTVAPMANPSECRYETMGDWGGRALCKKSNGGSFRAIVACKSATTGKIQYFYGPWAKTGTSTAYCSGDTRALFAGVGLSPTVRT</sequence>
<dbReference type="EMBL" id="BSQG01000010">
    <property type="protein sequence ID" value="GLU49960.1"/>
    <property type="molecule type" value="Genomic_DNA"/>
</dbReference>
<name>A0A9W6P991_9ACTN</name>
<feature type="chain" id="PRO_5040945001" evidence="1">
    <location>
        <begin position="21"/>
        <end position="105"/>
    </location>
</feature>
<dbReference type="Proteomes" id="UP001165092">
    <property type="component" value="Unassembled WGS sequence"/>
</dbReference>
<evidence type="ECO:0000313" key="2">
    <source>
        <dbReference type="EMBL" id="GLU49960.1"/>
    </source>
</evidence>
<keyword evidence="1" id="KW-0732">Signal</keyword>
<feature type="signal peptide" evidence="1">
    <location>
        <begin position="1"/>
        <end position="20"/>
    </location>
</feature>
<evidence type="ECO:0000256" key="1">
    <source>
        <dbReference type="SAM" id="SignalP"/>
    </source>
</evidence>
<gene>
    <name evidence="2" type="ORF">Nans01_43110</name>
</gene>
<protein>
    <submittedName>
        <fullName evidence="2">Uncharacterized protein</fullName>
    </submittedName>
</protein>
<comment type="caution">
    <text evidence="2">The sequence shown here is derived from an EMBL/GenBank/DDBJ whole genome shotgun (WGS) entry which is preliminary data.</text>
</comment>
<evidence type="ECO:0000313" key="3">
    <source>
        <dbReference type="Proteomes" id="UP001165092"/>
    </source>
</evidence>
<proteinExistence type="predicted"/>
<keyword evidence="3" id="KW-1185">Reference proteome</keyword>
<accession>A0A9W6P991</accession>
<dbReference type="AlphaFoldDB" id="A0A9W6P991"/>
<reference evidence="2" key="1">
    <citation type="submission" date="2023-02" db="EMBL/GenBank/DDBJ databases">
        <title>Nocardiopsis ansamitocini NBRC 112285.</title>
        <authorList>
            <person name="Ichikawa N."/>
            <person name="Sato H."/>
            <person name="Tonouchi N."/>
        </authorList>
    </citation>
    <scope>NUCLEOTIDE SEQUENCE</scope>
    <source>
        <strain evidence="2">NBRC 112285</strain>
    </source>
</reference>
<organism evidence="2 3">
    <name type="scientific">Nocardiopsis ansamitocini</name>
    <dbReference type="NCBI Taxonomy" id="1670832"/>
    <lineage>
        <taxon>Bacteria</taxon>
        <taxon>Bacillati</taxon>
        <taxon>Actinomycetota</taxon>
        <taxon>Actinomycetes</taxon>
        <taxon>Streptosporangiales</taxon>
        <taxon>Nocardiopsidaceae</taxon>
        <taxon>Nocardiopsis</taxon>
    </lineage>
</organism>